<sequence>MHFTKTIITLIGLSGFAAAAHDANENTGLARRELSEIYDDFLVARDEYREKRDLYLRVRLFFYSRSSSSFPSIY</sequence>
<dbReference type="Proteomes" id="UP000766486">
    <property type="component" value="Unassembled WGS sequence"/>
</dbReference>
<keyword evidence="3" id="KW-1185">Reference proteome</keyword>
<evidence type="ECO:0000313" key="2">
    <source>
        <dbReference type="EMBL" id="VUC23778.1"/>
    </source>
</evidence>
<evidence type="ECO:0000313" key="3">
    <source>
        <dbReference type="Proteomes" id="UP000766486"/>
    </source>
</evidence>
<accession>A0ABY6U0H2</accession>
<feature type="chain" id="PRO_5046329800" evidence="1">
    <location>
        <begin position="20"/>
        <end position="74"/>
    </location>
</feature>
<name>A0ABY6U0H2_BIOOC</name>
<organism evidence="2 3">
    <name type="scientific">Bionectria ochroleuca</name>
    <name type="common">Gliocladium roseum</name>
    <dbReference type="NCBI Taxonomy" id="29856"/>
    <lineage>
        <taxon>Eukaryota</taxon>
        <taxon>Fungi</taxon>
        <taxon>Dikarya</taxon>
        <taxon>Ascomycota</taxon>
        <taxon>Pezizomycotina</taxon>
        <taxon>Sordariomycetes</taxon>
        <taxon>Hypocreomycetidae</taxon>
        <taxon>Hypocreales</taxon>
        <taxon>Bionectriaceae</taxon>
        <taxon>Clonostachys</taxon>
    </lineage>
</organism>
<gene>
    <name evidence="2" type="ORF">CLO192961_LOCUS125355</name>
</gene>
<proteinExistence type="predicted"/>
<comment type="caution">
    <text evidence="2">The sequence shown here is derived from an EMBL/GenBank/DDBJ whole genome shotgun (WGS) entry which is preliminary data.</text>
</comment>
<feature type="signal peptide" evidence="1">
    <location>
        <begin position="1"/>
        <end position="19"/>
    </location>
</feature>
<dbReference type="EMBL" id="CABFNS010000711">
    <property type="protein sequence ID" value="VUC23778.1"/>
    <property type="molecule type" value="Genomic_DNA"/>
</dbReference>
<reference evidence="2 3" key="1">
    <citation type="submission" date="2019-06" db="EMBL/GenBank/DDBJ databases">
        <authorList>
            <person name="Broberg M."/>
        </authorList>
    </citation>
    <scope>NUCLEOTIDE SEQUENCE [LARGE SCALE GENOMIC DNA]</scope>
</reference>
<evidence type="ECO:0000256" key="1">
    <source>
        <dbReference type="SAM" id="SignalP"/>
    </source>
</evidence>
<protein>
    <submittedName>
        <fullName evidence="2">Uncharacterized protein</fullName>
    </submittedName>
</protein>
<keyword evidence="1" id="KW-0732">Signal</keyword>